<evidence type="ECO:0000313" key="10">
    <source>
        <dbReference type="Proteomes" id="UP000261174"/>
    </source>
</evidence>
<accession>A0A3E1NYS6</accession>
<proteinExistence type="inferred from homology"/>
<evidence type="ECO:0000256" key="8">
    <source>
        <dbReference type="SAM" id="SignalP"/>
    </source>
</evidence>
<evidence type="ECO:0000256" key="2">
    <source>
        <dbReference type="ARBA" id="ARBA00007613"/>
    </source>
</evidence>
<sequence>MKKYLTGILCCLSVLPVSAQLSFSSVQDIWKYADAHNIQITAAIASEKEAALSVRQAKGALLPSLSANGNYTDNIKLQSTLIPAHLFDQTAAEGTFYEATFGKRYNYNAAANVQLDLINTQNWFAIKTARLDKEIAALNIQKTRRDLYEQLANSYYSYLLADEAERLSRSNSVTMDTVFASVQRKYNDGFVSEVTMNNAAINKEKAAKSLATATQNKLLQRNNLQQLLNTGDSIVLREQAVSPYFPQPFATDPDVTIAYEELLKSKAQWQSSKAAYAPTLSAVYQYNRMISTDHFMSFSNSNDLPSQYWGLRLSVPIFSGNSRHYNVQKAKVEMELKQQQYQSMGLQSQLTNQNILISYNTAFKDLEKAKEILAMYSSNDTHASRLLNEGSISIDDRLKYYSDMITNQQEYLQSMSDYFIQSYRLQIRTINIY</sequence>
<evidence type="ECO:0000256" key="1">
    <source>
        <dbReference type="ARBA" id="ARBA00004442"/>
    </source>
</evidence>
<dbReference type="EMBL" id="QTJV01000007">
    <property type="protein sequence ID" value="RFM33096.1"/>
    <property type="molecule type" value="Genomic_DNA"/>
</dbReference>
<dbReference type="InterPro" id="IPR003423">
    <property type="entry name" value="OMP_efflux"/>
</dbReference>
<protein>
    <submittedName>
        <fullName evidence="9">TolC family protein</fullName>
    </submittedName>
</protein>
<evidence type="ECO:0000256" key="7">
    <source>
        <dbReference type="ARBA" id="ARBA00023237"/>
    </source>
</evidence>
<keyword evidence="6" id="KW-0472">Membrane</keyword>
<dbReference type="PANTHER" id="PTHR30026">
    <property type="entry name" value="OUTER MEMBRANE PROTEIN TOLC"/>
    <property type="match status" value="1"/>
</dbReference>
<organism evidence="9 10">
    <name type="scientific">Chitinophaga silvisoli</name>
    <dbReference type="NCBI Taxonomy" id="2291814"/>
    <lineage>
        <taxon>Bacteria</taxon>
        <taxon>Pseudomonadati</taxon>
        <taxon>Bacteroidota</taxon>
        <taxon>Chitinophagia</taxon>
        <taxon>Chitinophagales</taxon>
        <taxon>Chitinophagaceae</taxon>
        <taxon>Chitinophaga</taxon>
    </lineage>
</organism>
<comment type="similarity">
    <text evidence="2">Belongs to the outer membrane factor (OMF) (TC 1.B.17) family.</text>
</comment>
<evidence type="ECO:0000256" key="4">
    <source>
        <dbReference type="ARBA" id="ARBA00022452"/>
    </source>
</evidence>
<dbReference type="SUPFAM" id="SSF56954">
    <property type="entry name" value="Outer membrane efflux proteins (OEP)"/>
    <property type="match status" value="1"/>
</dbReference>
<name>A0A3E1NYS6_9BACT</name>
<dbReference type="PANTHER" id="PTHR30026:SF20">
    <property type="entry name" value="OUTER MEMBRANE PROTEIN TOLC"/>
    <property type="match status" value="1"/>
</dbReference>
<keyword evidence="4" id="KW-1134">Transmembrane beta strand</keyword>
<feature type="chain" id="PRO_5017578882" evidence="8">
    <location>
        <begin position="20"/>
        <end position="433"/>
    </location>
</feature>
<dbReference type="Pfam" id="PF02321">
    <property type="entry name" value="OEP"/>
    <property type="match status" value="1"/>
</dbReference>
<dbReference type="Gene3D" id="1.20.1600.10">
    <property type="entry name" value="Outer membrane efflux proteins (OEP)"/>
    <property type="match status" value="1"/>
</dbReference>
<evidence type="ECO:0000256" key="5">
    <source>
        <dbReference type="ARBA" id="ARBA00022692"/>
    </source>
</evidence>
<evidence type="ECO:0000256" key="6">
    <source>
        <dbReference type="ARBA" id="ARBA00023136"/>
    </source>
</evidence>
<dbReference type="GO" id="GO:1990281">
    <property type="term" value="C:efflux pump complex"/>
    <property type="evidence" value="ECO:0007669"/>
    <property type="project" value="TreeGrafter"/>
</dbReference>
<dbReference type="OrthoDB" id="921552at2"/>
<dbReference type="GO" id="GO:0009279">
    <property type="term" value="C:cell outer membrane"/>
    <property type="evidence" value="ECO:0007669"/>
    <property type="project" value="UniProtKB-SubCell"/>
</dbReference>
<keyword evidence="10" id="KW-1185">Reference proteome</keyword>
<dbReference type="InterPro" id="IPR051906">
    <property type="entry name" value="TolC-like"/>
</dbReference>
<keyword evidence="3" id="KW-0813">Transport</keyword>
<dbReference type="Proteomes" id="UP000261174">
    <property type="component" value="Unassembled WGS sequence"/>
</dbReference>
<evidence type="ECO:0000256" key="3">
    <source>
        <dbReference type="ARBA" id="ARBA00022448"/>
    </source>
</evidence>
<keyword evidence="8" id="KW-0732">Signal</keyword>
<evidence type="ECO:0000313" key="9">
    <source>
        <dbReference type="EMBL" id="RFM33096.1"/>
    </source>
</evidence>
<comment type="subcellular location">
    <subcellularLocation>
        <location evidence="1">Cell outer membrane</location>
    </subcellularLocation>
</comment>
<feature type="signal peptide" evidence="8">
    <location>
        <begin position="1"/>
        <end position="19"/>
    </location>
</feature>
<dbReference type="GO" id="GO:0015288">
    <property type="term" value="F:porin activity"/>
    <property type="evidence" value="ECO:0007669"/>
    <property type="project" value="TreeGrafter"/>
</dbReference>
<comment type="caution">
    <text evidence="9">The sequence shown here is derived from an EMBL/GenBank/DDBJ whole genome shotgun (WGS) entry which is preliminary data.</text>
</comment>
<dbReference type="AlphaFoldDB" id="A0A3E1NYS6"/>
<dbReference type="RefSeq" id="WP_116854948.1">
    <property type="nucleotide sequence ID" value="NZ_QTJV01000007.1"/>
</dbReference>
<keyword evidence="7" id="KW-0998">Cell outer membrane</keyword>
<gene>
    <name evidence="9" type="ORF">DXN04_18855</name>
</gene>
<keyword evidence="5" id="KW-0812">Transmembrane</keyword>
<reference evidence="9 10" key="1">
    <citation type="submission" date="2018-08" db="EMBL/GenBank/DDBJ databases">
        <title>Chitinophaga sp. K20C18050901, a novel bacterium isolated from forest soil.</title>
        <authorList>
            <person name="Wang C."/>
        </authorList>
    </citation>
    <scope>NUCLEOTIDE SEQUENCE [LARGE SCALE GENOMIC DNA]</scope>
    <source>
        <strain evidence="9 10">K20C18050901</strain>
    </source>
</reference>
<dbReference type="GO" id="GO:0015562">
    <property type="term" value="F:efflux transmembrane transporter activity"/>
    <property type="evidence" value="ECO:0007669"/>
    <property type="project" value="InterPro"/>
</dbReference>